<gene>
    <name evidence="5" type="ORF">FANTH_5316</name>
</gene>
<evidence type="ECO:0008006" key="7">
    <source>
        <dbReference type="Google" id="ProtNLM"/>
    </source>
</evidence>
<organism evidence="5 6">
    <name type="scientific">Fusarium anthophilum</name>
    <dbReference type="NCBI Taxonomy" id="48485"/>
    <lineage>
        <taxon>Eukaryota</taxon>
        <taxon>Fungi</taxon>
        <taxon>Dikarya</taxon>
        <taxon>Ascomycota</taxon>
        <taxon>Pezizomycotina</taxon>
        <taxon>Sordariomycetes</taxon>
        <taxon>Hypocreomycetidae</taxon>
        <taxon>Hypocreales</taxon>
        <taxon>Nectriaceae</taxon>
        <taxon>Fusarium</taxon>
        <taxon>Fusarium fujikuroi species complex</taxon>
    </lineage>
</organism>
<dbReference type="InterPro" id="IPR018712">
    <property type="entry name" value="Tle1-like_cat"/>
</dbReference>
<reference evidence="5 6" key="1">
    <citation type="journal article" date="2020" name="BMC Genomics">
        <title>Correction to: Identification and distribution of gene clusters required for synthesis of sphingolipid metabolism inhibitors in diverse species of the filamentous fungus Fusarium.</title>
        <authorList>
            <person name="Kim H.S."/>
            <person name="Lohmar J.M."/>
            <person name="Busman M."/>
            <person name="Brown D.W."/>
            <person name="Naumann T.A."/>
            <person name="Divon H.H."/>
            <person name="Lysoe E."/>
            <person name="Uhlig S."/>
            <person name="Proctor R.H."/>
        </authorList>
    </citation>
    <scope>NUCLEOTIDE SEQUENCE [LARGE SCALE GENOMIC DNA]</scope>
    <source>
        <strain evidence="5 6">NRRL 25214</strain>
    </source>
</reference>
<keyword evidence="6" id="KW-1185">Reference proteome</keyword>
<dbReference type="Pfam" id="PF01926">
    <property type="entry name" value="MMR_HSR1"/>
    <property type="match status" value="1"/>
</dbReference>
<sequence length="1293" mass="144014">MQSSRQWQSFDKMPKEPQVSDSQPGTAEGYSVLPLHTVKAITRGPALRTRTGSRNTFRATDGPAIGTTSIMRTSIGRDLRTDISNLNTEMGTLMSIMCLCVYENVVFSQPTAWLLHYDGLGRLMQARGPKPWRTPAERQILQAARYYITLSAGHQRRHCFLDQPQWESTRCLPEGETPDKIDILYDIFAQPPGIVADYDNIRNASVTDPVAVEVLRNRTQSLIDKLHEWYRDMPWVCTTDPVMRENCGIPLPDDPMECVALAISYAMILCLVQPCEYLGISLFPENSMEGTSNIDQDSKNKFLALEICRFANWALRGQASASYALLKHEISKDAALLIAPKQHRQEANPSTIQRIHQLVHDGLVESNGISVAQIPKYYVAPSNVVKLSDMFRSRSTTSDESTNLIKTIVRDICLTLERPEDELWFYGSGHGAFIARAVAGIVHRMGLPTTQGFDDLFDTSLGLIKAQLEDDFRRGPVLLQKIKSEAQDPPRIPFVGLFDTIVHSSETSYDISFNPSIETLRHALAINENRSNKTPEVVNIPDDADMTHRSLTQAWFLGTHEDMIGGTAHDGLSLYPLQWMVLESIYSGLRVNNMGDSKASDNPMSLIFPQYAGNLPPLDGSEEIEWRLQYTNGLRTSMFDLQRPYGNMIHPSLFCILDRYPRYNDLKNFQPLKKPISDFQDSYLVATEEGLAPWLQGMQLEASGVKAFRILVCGKTGVGKSTLINKVFGVEMTDESLSYDQGVHDINVAFESPKHPGLLIHDSRGWQAGSDTELELIAKFLRHRAFQEDPAEALHVIWFCVDADVARIEEADKRTFATIAQYSHQVPVFVVGTKKDKLTGYRKMQYLEELMEKTDDYREAKRLAEMKANAVAEEQFAELRNQLSQIEHYKADGFCCLSKNDDAGVKDLLSQTLGLIVDERVRLFCVAAQVVDVEQKINSAITECMRLGTHAIRTAAVPLPCTGLVGTPTVSRLICEHVLQCFGFPKAAPAEIEQIMSDIVMSNFKQYLRVSLSQFAAVSAISIGAAVPTMGIGIIVGAAGCLLGLPPTARMLLKCSCDMILILERSFRYDGKYVSIKQIEDAAKYYSKTTITTFNGKEKRLQQQVHDELDHLIPLKKVNIGFKFNKLRSSVEEIIYSNRFGNPPDYTSLRSPSSVGLDLQPGGPVEMDAAPTISELPADEVDYSQLPKSDEKSDQLPLLELDSTEVGAKEGHISMASNASGTATQIGPSLANKLVELHVQPPELEGNAPGDVRQDSLEIPPTATRSKSDPSGSKWSNKLSSWKLSRKSKTVRQ</sequence>
<evidence type="ECO:0000313" key="6">
    <source>
        <dbReference type="Proteomes" id="UP000573603"/>
    </source>
</evidence>
<dbReference type="PANTHER" id="PTHR33840">
    <property type="match status" value="1"/>
</dbReference>
<feature type="region of interest" description="Disordered" evidence="2">
    <location>
        <begin position="1239"/>
        <end position="1293"/>
    </location>
</feature>
<feature type="domain" description="G" evidence="3">
    <location>
        <begin position="709"/>
        <end position="833"/>
    </location>
</feature>
<dbReference type="Pfam" id="PF09994">
    <property type="entry name" value="T6SS_Tle1-like_cat"/>
    <property type="match status" value="1"/>
</dbReference>
<evidence type="ECO:0000256" key="2">
    <source>
        <dbReference type="SAM" id="MobiDB-lite"/>
    </source>
</evidence>
<protein>
    <recommendedName>
        <fullName evidence="7">G domain-containing protein</fullName>
    </recommendedName>
</protein>
<dbReference type="Proteomes" id="UP000573603">
    <property type="component" value="Unassembled WGS sequence"/>
</dbReference>
<feature type="region of interest" description="Disordered" evidence="2">
    <location>
        <begin position="1147"/>
        <end position="1169"/>
    </location>
</feature>
<dbReference type="InterPro" id="IPR027417">
    <property type="entry name" value="P-loop_NTPase"/>
</dbReference>
<dbReference type="PANTHER" id="PTHR33840:SF1">
    <property type="entry name" value="TLE1 PHOSPHOLIPASE DOMAIN-CONTAINING PROTEIN"/>
    <property type="match status" value="1"/>
</dbReference>
<dbReference type="Gene3D" id="3.40.50.300">
    <property type="entry name" value="P-loop containing nucleotide triphosphate hydrolases"/>
    <property type="match status" value="1"/>
</dbReference>
<feature type="domain" description="T6SS Phospholipase effector Tle1-like catalytic" evidence="4">
    <location>
        <begin position="418"/>
        <end position="582"/>
    </location>
</feature>
<accession>A0A8H4ZP27</accession>
<name>A0A8H4ZP27_9HYPO</name>
<proteinExistence type="predicted"/>
<dbReference type="GO" id="GO:0005525">
    <property type="term" value="F:GTP binding"/>
    <property type="evidence" value="ECO:0007669"/>
    <property type="project" value="InterPro"/>
</dbReference>
<evidence type="ECO:0000259" key="3">
    <source>
        <dbReference type="Pfam" id="PF01926"/>
    </source>
</evidence>
<dbReference type="CDD" id="cd00882">
    <property type="entry name" value="Ras_like_GTPase"/>
    <property type="match status" value="1"/>
</dbReference>
<dbReference type="EMBL" id="JABEVY010000114">
    <property type="protein sequence ID" value="KAF5249435.1"/>
    <property type="molecule type" value="Genomic_DNA"/>
</dbReference>
<feature type="compositionally biased region" description="Low complexity" evidence="2">
    <location>
        <begin position="1271"/>
        <end position="1283"/>
    </location>
</feature>
<feature type="coiled-coil region" evidence="1">
    <location>
        <begin position="843"/>
        <end position="889"/>
    </location>
</feature>
<comment type="caution">
    <text evidence="5">The sequence shown here is derived from an EMBL/GenBank/DDBJ whole genome shotgun (WGS) entry which is preliminary data.</text>
</comment>
<dbReference type="SUPFAM" id="SSF52540">
    <property type="entry name" value="P-loop containing nucleoside triphosphate hydrolases"/>
    <property type="match status" value="1"/>
</dbReference>
<keyword evidence="1" id="KW-0175">Coiled coil</keyword>
<feature type="compositionally biased region" description="Basic residues" evidence="2">
    <location>
        <begin position="1284"/>
        <end position="1293"/>
    </location>
</feature>
<evidence type="ECO:0000256" key="1">
    <source>
        <dbReference type="SAM" id="Coils"/>
    </source>
</evidence>
<dbReference type="InterPro" id="IPR006073">
    <property type="entry name" value="GTP-bd"/>
</dbReference>
<evidence type="ECO:0000259" key="4">
    <source>
        <dbReference type="Pfam" id="PF09994"/>
    </source>
</evidence>
<evidence type="ECO:0000313" key="5">
    <source>
        <dbReference type="EMBL" id="KAF5249435.1"/>
    </source>
</evidence>
<feature type="region of interest" description="Disordered" evidence="2">
    <location>
        <begin position="1"/>
        <end position="29"/>
    </location>
</feature>